<accession>A0A0P9EZ96</accession>
<dbReference type="Proteomes" id="UP000050509">
    <property type="component" value="Unassembled WGS sequence"/>
</dbReference>
<dbReference type="AlphaFoldDB" id="A0A0P9EZ96"/>
<dbReference type="EMBL" id="LJCR01001957">
    <property type="protein sequence ID" value="KPV49458.1"/>
    <property type="molecule type" value="Genomic_DNA"/>
</dbReference>
<gene>
    <name evidence="1" type="ORF">SE17_32520</name>
</gene>
<proteinExistence type="predicted"/>
<organism evidence="1 2">
    <name type="scientific">Kouleothrix aurantiaca</name>
    <dbReference type="NCBI Taxonomy" id="186479"/>
    <lineage>
        <taxon>Bacteria</taxon>
        <taxon>Bacillati</taxon>
        <taxon>Chloroflexota</taxon>
        <taxon>Chloroflexia</taxon>
        <taxon>Chloroflexales</taxon>
        <taxon>Roseiflexineae</taxon>
        <taxon>Roseiflexaceae</taxon>
        <taxon>Kouleothrix</taxon>
    </lineage>
</organism>
<reference evidence="1 2" key="1">
    <citation type="submission" date="2015-09" db="EMBL/GenBank/DDBJ databases">
        <title>Draft genome sequence of Kouleothrix aurantiaca JCM 19913.</title>
        <authorList>
            <person name="Hemp J."/>
        </authorList>
    </citation>
    <scope>NUCLEOTIDE SEQUENCE [LARGE SCALE GENOMIC DNA]</scope>
    <source>
        <strain evidence="1 2">COM-B</strain>
    </source>
</reference>
<sequence>MLGRVSLELLECSYITEYLRERRGLAGISDAQAQVLCQAVAGNPQVMGLIGDNLEQANKPAMADDEW</sequence>
<keyword evidence="2" id="KW-1185">Reference proteome</keyword>
<evidence type="ECO:0000313" key="1">
    <source>
        <dbReference type="EMBL" id="KPV49458.1"/>
    </source>
</evidence>
<comment type="caution">
    <text evidence="1">The sequence shown here is derived from an EMBL/GenBank/DDBJ whole genome shotgun (WGS) entry which is preliminary data.</text>
</comment>
<name>A0A0P9EZ96_9CHLR</name>
<evidence type="ECO:0000313" key="2">
    <source>
        <dbReference type="Proteomes" id="UP000050509"/>
    </source>
</evidence>
<protein>
    <submittedName>
        <fullName evidence="1">Uncharacterized protein</fullName>
    </submittedName>
</protein>